<feature type="domain" description="Retrovirus-related Pol polyprotein from transposon TNT 1-94-like beta-barrel" evidence="2">
    <location>
        <begin position="595"/>
        <end position="667"/>
    </location>
</feature>
<feature type="region of interest" description="Disordered" evidence="1">
    <location>
        <begin position="772"/>
        <end position="804"/>
    </location>
</feature>
<evidence type="ECO:0000256" key="1">
    <source>
        <dbReference type="SAM" id="MobiDB-lite"/>
    </source>
</evidence>
<comment type="caution">
    <text evidence="3">The sequence shown here is derived from an EMBL/GenBank/DDBJ whole genome shotgun (WGS) entry which is preliminary data.</text>
</comment>
<feature type="region of interest" description="Disordered" evidence="1">
    <location>
        <begin position="1009"/>
        <end position="1043"/>
    </location>
</feature>
<dbReference type="Proteomes" id="UP001151760">
    <property type="component" value="Unassembled WGS sequence"/>
</dbReference>
<reference evidence="3" key="1">
    <citation type="journal article" date="2022" name="Int. J. Mol. Sci.">
        <title>Draft Genome of Tanacetum Coccineum: Genomic Comparison of Closely Related Tanacetum-Family Plants.</title>
        <authorList>
            <person name="Yamashiro T."/>
            <person name="Shiraishi A."/>
            <person name="Nakayama K."/>
            <person name="Satake H."/>
        </authorList>
    </citation>
    <scope>NUCLEOTIDE SEQUENCE</scope>
</reference>
<reference evidence="3" key="2">
    <citation type="submission" date="2022-01" db="EMBL/GenBank/DDBJ databases">
        <authorList>
            <person name="Yamashiro T."/>
            <person name="Shiraishi A."/>
            <person name="Satake H."/>
            <person name="Nakayama K."/>
        </authorList>
    </citation>
    <scope>NUCLEOTIDE SEQUENCE</scope>
</reference>
<gene>
    <name evidence="3" type="ORF">Tco_0801468</name>
</gene>
<evidence type="ECO:0000313" key="3">
    <source>
        <dbReference type="EMBL" id="GJS94500.1"/>
    </source>
</evidence>
<evidence type="ECO:0000313" key="4">
    <source>
        <dbReference type="Proteomes" id="UP001151760"/>
    </source>
</evidence>
<sequence length="1043" mass="119328">MANYKMSYFKGMSYDQIRPIFEGEYMKVQTLFKKNTDVEMTKKKRVAEEALLQESFKKLRTTQVLGSKAFQERSTEETKEFSEEDLKTLLEIVPVEEFRVEALQTKYPIIDWEIHTEDSRKYWKIIRVSNITEAYQSFEDMLKAFDREDLDTLWSLVKEKFRSVEPTEDMERALWVELKRLYEPDKEDTLWKLQRYTHDPLTWRLYGSCAVHHYLQQEGLRFIMDYPNITMEEYIRFEEEKDQRHGRMYNWQTATYGKVKYCEDEDDCFTNFETEFPAIVFDDTLTSDAALSCEPSVSHLVGNTKSVGHFQVVTGVDWTGHVEYKQDNFALMAYNYSDSDTKVQILCMNTHESVPEPVVFEPKVVSQPKVWSYAPIIKKYESDSDDEYLIQPSKEQEKPSFAFVNIVKHVKTPRETVKEQNTYSPSPKADKRDFFSHLIRDCDFHEKRMAKHVELNKRKGKGTGQGENKPVWNNVQRLNHQNKFVPKAVLTKTGIFPVNTVRQNLYSQAATTSTARKVNTARAIINKIRPRNIFYKSHSPIRRPFNRIIAPKAIFSNQKVNTTKVKAVSAVGGKRETAIKPSADNPERALKSKGIVDSGFSRHITGNKAYLVEYQDYNDGPVAFGGSKGYIIGKGKIKTRKLDFEDVCFVKELQHFNLFSVSQMCDKKNKVLFTDTECLVLSSDFKLPDENQVLLRIPRQNNMYSFNLENIVPSGGLACLITKATVGESNKWHRRLGHVDYLHQALYYRILLRYLYGSDTHLHEVRVSTISKDSPNKLPIPQPGGGDGGGVGDDGGDGLRLWLPDGEGRRRVEESEVSGWLDRLTRSILEVAGKIPPEKFSGGGAVVAAVAGGGGRPPIEKDETSDDSEVDDNFPRETLMEINTKNNPWFADFANYLVSDIIPKGMRFASIMENSSKGVPSAGPTTASLAEGEKKTNLTTKDADTTNLHTELVDLLGIDIVTQEVVQACPDRKEKGWKTIYGLIKTKIEYLDQTKEELKIDFNKPLKEQNPLNELNDLADKKRKRNGDLKDYSKSTKKHKSSV</sequence>
<accession>A0ABQ4ZW15</accession>
<name>A0ABQ4ZW15_9ASTR</name>
<dbReference type="InterPro" id="IPR054722">
    <property type="entry name" value="PolX-like_BBD"/>
</dbReference>
<feature type="compositionally biased region" description="Gly residues" evidence="1">
    <location>
        <begin position="783"/>
        <end position="793"/>
    </location>
</feature>
<protein>
    <recommendedName>
        <fullName evidence="2">Retrovirus-related Pol polyprotein from transposon TNT 1-94-like beta-barrel domain-containing protein</fullName>
    </recommendedName>
</protein>
<dbReference type="Pfam" id="PF22936">
    <property type="entry name" value="Pol_BBD"/>
    <property type="match status" value="1"/>
</dbReference>
<keyword evidence="4" id="KW-1185">Reference proteome</keyword>
<proteinExistence type="predicted"/>
<evidence type="ECO:0000259" key="2">
    <source>
        <dbReference type="Pfam" id="PF22936"/>
    </source>
</evidence>
<dbReference type="EMBL" id="BQNB010011736">
    <property type="protein sequence ID" value="GJS94500.1"/>
    <property type="molecule type" value="Genomic_DNA"/>
</dbReference>
<organism evidence="3 4">
    <name type="scientific">Tanacetum coccineum</name>
    <dbReference type="NCBI Taxonomy" id="301880"/>
    <lineage>
        <taxon>Eukaryota</taxon>
        <taxon>Viridiplantae</taxon>
        <taxon>Streptophyta</taxon>
        <taxon>Embryophyta</taxon>
        <taxon>Tracheophyta</taxon>
        <taxon>Spermatophyta</taxon>
        <taxon>Magnoliopsida</taxon>
        <taxon>eudicotyledons</taxon>
        <taxon>Gunneridae</taxon>
        <taxon>Pentapetalae</taxon>
        <taxon>asterids</taxon>
        <taxon>campanulids</taxon>
        <taxon>Asterales</taxon>
        <taxon>Asteraceae</taxon>
        <taxon>Asteroideae</taxon>
        <taxon>Anthemideae</taxon>
        <taxon>Anthemidinae</taxon>
        <taxon>Tanacetum</taxon>
    </lineage>
</organism>